<dbReference type="InterPro" id="IPR051229">
    <property type="entry name" value="ALYREF_mRNA_export"/>
</dbReference>
<sequence>MSASLDKSLDDIISSSRKTFKSRRPGAKVGARAGGQNRVGKKVGGSNTKKAAIVKSNKKTTAPAAAASTPAFDLTYATKVNVTGLPKDLKYDNVKDFFQQAVGGVQTVALSYNEKGQFKGFATVIFKSSKFAATAVEKYNNATIDGGASKLKLELVIDTSKKPLAARISPNATAPAPKTAGAKKIAAAKAALNKKKAGPAKKQNKPKGKPKQKKKTVEELDQEMADYFDN</sequence>
<dbReference type="PANTHER" id="PTHR19965:SF35">
    <property type="entry name" value="RNA ANNEALING PROTEIN YRA1"/>
    <property type="match status" value="1"/>
</dbReference>
<evidence type="ECO:0000313" key="6">
    <source>
        <dbReference type="Proteomes" id="UP000253472"/>
    </source>
</evidence>
<feature type="region of interest" description="Disordered" evidence="3">
    <location>
        <begin position="16"/>
        <end position="55"/>
    </location>
</feature>
<dbReference type="GO" id="GO:0005634">
    <property type="term" value="C:nucleus"/>
    <property type="evidence" value="ECO:0007669"/>
    <property type="project" value="TreeGrafter"/>
</dbReference>
<feature type="compositionally biased region" description="Acidic residues" evidence="3">
    <location>
        <begin position="219"/>
        <end position="230"/>
    </location>
</feature>
<keyword evidence="1 2" id="KW-0694">RNA-binding</keyword>
<reference evidence="5 6" key="1">
    <citation type="submission" date="2018-06" db="EMBL/GenBank/DDBJ databases">
        <title>Whole genome sequencing of Candida tropicalis (genome annotated by CSBL at Korea University).</title>
        <authorList>
            <person name="Ahn J."/>
        </authorList>
    </citation>
    <scope>NUCLEOTIDE SEQUENCE [LARGE SCALE GENOMIC DNA]</scope>
    <source>
        <strain evidence="5 6">ATCC 20962</strain>
    </source>
</reference>
<feature type="compositionally biased region" description="Basic residues" evidence="3">
    <location>
        <begin position="192"/>
        <end position="214"/>
    </location>
</feature>
<dbReference type="Gene3D" id="3.30.70.330">
    <property type="match status" value="1"/>
</dbReference>
<dbReference type="AlphaFoldDB" id="A0A367XVH7"/>
<organism evidence="5 6">
    <name type="scientific">Candida viswanathii</name>
    <dbReference type="NCBI Taxonomy" id="5486"/>
    <lineage>
        <taxon>Eukaryota</taxon>
        <taxon>Fungi</taxon>
        <taxon>Dikarya</taxon>
        <taxon>Ascomycota</taxon>
        <taxon>Saccharomycotina</taxon>
        <taxon>Pichiomycetes</taxon>
        <taxon>Debaryomycetaceae</taxon>
        <taxon>Candida/Lodderomyces clade</taxon>
        <taxon>Candida</taxon>
    </lineage>
</organism>
<evidence type="ECO:0000313" key="5">
    <source>
        <dbReference type="EMBL" id="RCK57623.1"/>
    </source>
</evidence>
<dbReference type="SUPFAM" id="SSF54928">
    <property type="entry name" value="RNA-binding domain, RBD"/>
    <property type="match status" value="1"/>
</dbReference>
<dbReference type="InterPro" id="IPR035979">
    <property type="entry name" value="RBD_domain_sf"/>
</dbReference>
<dbReference type="SMART" id="SM00360">
    <property type="entry name" value="RRM"/>
    <property type="match status" value="1"/>
</dbReference>
<proteinExistence type="predicted"/>
<dbReference type="PROSITE" id="PS50102">
    <property type="entry name" value="RRM"/>
    <property type="match status" value="1"/>
</dbReference>
<dbReference type="Proteomes" id="UP000253472">
    <property type="component" value="Unassembled WGS sequence"/>
</dbReference>
<dbReference type="STRING" id="5486.A0A367XVH7"/>
<feature type="region of interest" description="Disordered" evidence="3">
    <location>
        <begin position="191"/>
        <end position="230"/>
    </location>
</feature>
<name>A0A367XVH7_9ASCO</name>
<accession>A0A367XVH7</accession>
<feature type="domain" description="RRM" evidence="4">
    <location>
        <begin position="78"/>
        <end position="158"/>
    </location>
</feature>
<gene>
    <name evidence="5" type="primary">YRA1_1</name>
    <name evidence="5" type="ORF">Cantr_06429</name>
</gene>
<comment type="caution">
    <text evidence="5">The sequence shown here is derived from an EMBL/GenBank/DDBJ whole genome shotgun (WGS) entry which is preliminary data.</text>
</comment>
<dbReference type="InterPro" id="IPR012677">
    <property type="entry name" value="Nucleotide-bd_a/b_plait_sf"/>
</dbReference>
<dbReference type="Pfam" id="PF00076">
    <property type="entry name" value="RRM_1"/>
    <property type="match status" value="1"/>
</dbReference>
<dbReference type="GO" id="GO:0003729">
    <property type="term" value="F:mRNA binding"/>
    <property type="evidence" value="ECO:0007669"/>
    <property type="project" value="TreeGrafter"/>
</dbReference>
<evidence type="ECO:0000259" key="4">
    <source>
        <dbReference type="PROSITE" id="PS50102"/>
    </source>
</evidence>
<evidence type="ECO:0000256" key="3">
    <source>
        <dbReference type="SAM" id="MobiDB-lite"/>
    </source>
</evidence>
<evidence type="ECO:0000256" key="1">
    <source>
        <dbReference type="ARBA" id="ARBA00022884"/>
    </source>
</evidence>
<protein>
    <submittedName>
        <fullName evidence="5">RNA annealing protein YRA1</fullName>
    </submittedName>
</protein>
<dbReference type="PANTHER" id="PTHR19965">
    <property type="entry name" value="RNA AND EXPORT FACTOR BINDING PROTEIN"/>
    <property type="match status" value="1"/>
</dbReference>
<dbReference type="EMBL" id="QLNQ01000028">
    <property type="protein sequence ID" value="RCK57623.1"/>
    <property type="molecule type" value="Genomic_DNA"/>
</dbReference>
<keyword evidence="6" id="KW-1185">Reference proteome</keyword>
<evidence type="ECO:0000256" key="2">
    <source>
        <dbReference type="PROSITE-ProRule" id="PRU00176"/>
    </source>
</evidence>
<dbReference type="OrthoDB" id="346839at2759"/>
<dbReference type="InterPro" id="IPR000504">
    <property type="entry name" value="RRM_dom"/>
</dbReference>